<feature type="region of interest" description="Disordered" evidence="1">
    <location>
        <begin position="1"/>
        <end position="22"/>
    </location>
</feature>
<gene>
    <name evidence="2" type="ORF">RchiOBHm_Chr2g0163361</name>
</gene>
<dbReference type="Proteomes" id="UP000238479">
    <property type="component" value="Chromosome 2"/>
</dbReference>
<evidence type="ECO:0000313" key="2">
    <source>
        <dbReference type="EMBL" id="PRQ53155.1"/>
    </source>
</evidence>
<comment type="caution">
    <text evidence="2">The sequence shown here is derived from an EMBL/GenBank/DDBJ whole genome shotgun (WGS) entry which is preliminary data.</text>
</comment>
<dbReference type="Gramene" id="PRQ53155">
    <property type="protein sequence ID" value="PRQ53155"/>
    <property type="gene ID" value="RchiOBHm_Chr2g0163361"/>
</dbReference>
<reference evidence="2 3" key="1">
    <citation type="journal article" date="2018" name="Nat. Genet.">
        <title>The Rosa genome provides new insights in the design of modern roses.</title>
        <authorList>
            <person name="Bendahmane M."/>
        </authorList>
    </citation>
    <scope>NUCLEOTIDE SEQUENCE [LARGE SCALE GENOMIC DNA]</scope>
    <source>
        <strain evidence="3">cv. Old Blush</strain>
    </source>
</reference>
<dbReference type="STRING" id="74649.A0A2P6S3B6"/>
<accession>A0A2P6S3B6</accession>
<organism evidence="2 3">
    <name type="scientific">Rosa chinensis</name>
    <name type="common">China rose</name>
    <dbReference type="NCBI Taxonomy" id="74649"/>
    <lineage>
        <taxon>Eukaryota</taxon>
        <taxon>Viridiplantae</taxon>
        <taxon>Streptophyta</taxon>
        <taxon>Embryophyta</taxon>
        <taxon>Tracheophyta</taxon>
        <taxon>Spermatophyta</taxon>
        <taxon>Magnoliopsida</taxon>
        <taxon>eudicotyledons</taxon>
        <taxon>Gunneridae</taxon>
        <taxon>Pentapetalae</taxon>
        <taxon>rosids</taxon>
        <taxon>fabids</taxon>
        <taxon>Rosales</taxon>
        <taxon>Rosaceae</taxon>
        <taxon>Rosoideae</taxon>
        <taxon>Rosoideae incertae sedis</taxon>
        <taxon>Rosa</taxon>
    </lineage>
</organism>
<dbReference type="OrthoDB" id="1710033at2759"/>
<protein>
    <submittedName>
        <fullName evidence="2">Uncharacterized protein</fullName>
    </submittedName>
</protein>
<proteinExistence type="predicted"/>
<evidence type="ECO:0000256" key="1">
    <source>
        <dbReference type="SAM" id="MobiDB-lite"/>
    </source>
</evidence>
<name>A0A2P6S3B6_ROSCH</name>
<keyword evidence="3" id="KW-1185">Reference proteome</keyword>
<dbReference type="AlphaFoldDB" id="A0A2P6S3B6"/>
<sequence length="177" mass="19502">MKMTAAQFGGGAPSTGLRNRTSDFNSVTKKDWVYSLRQTEAKFVALSNRKDLSNVSAVGGSNLSSKHRSQYSRLVAHRRRTRFPVVANQLSSEFGVGCSEVEEKVILKEMHAPLTADRDEPELSDIPVPEAYSPNVKRELLMLSLPAIVGQAIDPIAMLMETAYIGRLGMLHSLKQV</sequence>
<dbReference type="EMBL" id="PDCK01000040">
    <property type="protein sequence ID" value="PRQ53155.1"/>
    <property type="molecule type" value="Genomic_DNA"/>
</dbReference>
<evidence type="ECO:0000313" key="3">
    <source>
        <dbReference type="Proteomes" id="UP000238479"/>
    </source>
</evidence>